<dbReference type="Gene3D" id="3.90.640.10">
    <property type="entry name" value="Actin, Chain A, domain 4"/>
    <property type="match status" value="1"/>
</dbReference>
<feature type="coiled-coil region" evidence="5">
    <location>
        <begin position="715"/>
        <end position="742"/>
    </location>
</feature>
<dbReference type="InterPro" id="IPR043129">
    <property type="entry name" value="ATPase_NBD"/>
</dbReference>
<evidence type="ECO:0000313" key="7">
    <source>
        <dbReference type="Proteomes" id="UP000193920"/>
    </source>
</evidence>
<dbReference type="InterPro" id="IPR013126">
    <property type="entry name" value="Hsp_70_fam"/>
</dbReference>
<feature type="coiled-coil region" evidence="5">
    <location>
        <begin position="614"/>
        <end position="650"/>
    </location>
</feature>
<keyword evidence="2 4" id="KW-0547">Nucleotide-binding</keyword>
<sequence length="783" mass="92579">MKKFTVGIDLGTVNARIGTWNNGHFEIIEFDNSGKRYIPSCISFNENELLIGNRALYQSQVNLKNTIFDIKRIIGLDFNDKMIHNIIKSLPFTVCSINKKPYVQVKYKNEVNYCTIEEITSMILLKMKENVEEFSNESVIDAVITIPTYFTSHQRDATINAGRLAGFNIIDCISETYAAAIAYKNNNNIENKENILIINLGGSFYEASLFSISKGDVIRKGTDGDSTLGGEIFNDRLINHFIKEINTEYEKDIKTDPKYFEILTRLRLACEEAKRKLSFVKQCKIEIINLFDGINFEKEITREFFENLNKDLFEKLINPIEYVIHYSKISKSDVSDIILIGGSTRIPKVRDIISTCLDGKELKSNINSDEAVTHGAAIHSSILSMDNEEENKKLNELFNKSNEKNMKENLLINTNDPEYKNINKLNKEMKKELERIESMNNLESFIYEERNKLIEGKYDEYFSIIKESIEEIKKRYKNKKENNKLKSQLENKMNLIHQMNEISKRNKAYETHDIEEIYENYKNELKKSFELCLEWIKRNSNASIEVYDNKKNELVDEMKLIYQMIEESENVKKKKSKVKEMERKVFMNNLMNFINKECNNLIKGKYDEYFSIFKKSIEEIKKRYKNKKENNELKLQLENKINLIHQMNEISKRNKNINKNCCFYSDIYKNYKIELIESFKSRRDWIKKYPNASIEEYNYIKNELMYKMKSIHQIIEEYENIKKKKRDQLVNLNLELKNEFNRLYDNINIWIANNYDNPDIRIDDYNNIILNLKPLLLNLKNIE</sequence>
<dbReference type="GO" id="GO:0140662">
    <property type="term" value="F:ATP-dependent protein folding chaperone"/>
    <property type="evidence" value="ECO:0007669"/>
    <property type="project" value="InterPro"/>
</dbReference>
<evidence type="ECO:0000313" key="6">
    <source>
        <dbReference type="EMBL" id="ORY22354.1"/>
    </source>
</evidence>
<dbReference type="CDD" id="cd24028">
    <property type="entry name" value="ASKHA_NBD_HSP70_HSPA1-like"/>
    <property type="match status" value="1"/>
</dbReference>
<dbReference type="AlphaFoldDB" id="A0A1Y2AIN9"/>
<dbReference type="Pfam" id="PF00012">
    <property type="entry name" value="HSP70"/>
    <property type="match status" value="1"/>
</dbReference>
<accession>A0A1Y2AIN9</accession>
<dbReference type="InterPro" id="IPR018181">
    <property type="entry name" value="Heat_shock_70_CS"/>
</dbReference>
<dbReference type="GO" id="GO:0005524">
    <property type="term" value="F:ATP binding"/>
    <property type="evidence" value="ECO:0007669"/>
    <property type="project" value="UniProtKB-KW"/>
</dbReference>
<dbReference type="Proteomes" id="UP000193920">
    <property type="component" value="Unassembled WGS sequence"/>
</dbReference>
<feature type="coiled-coil region" evidence="5">
    <location>
        <begin position="387"/>
        <end position="442"/>
    </location>
</feature>
<protein>
    <submittedName>
        <fullName evidence="6">HSP70-domain-containing protein</fullName>
    </submittedName>
</protein>
<evidence type="ECO:0000256" key="2">
    <source>
        <dbReference type="ARBA" id="ARBA00022741"/>
    </source>
</evidence>
<reference evidence="6 7" key="1">
    <citation type="submission" date="2016-08" db="EMBL/GenBank/DDBJ databases">
        <title>A Parts List for Fungal Cellulosomes Revealed by Comparative Genomics.</title>
        <authorList>
            <consortium name="DOE Joint Genome Institute"/>
            <person name="Haitjema C.H."/>
            <person name="Gilmore S.P."/>
            <person name="Henske J.K."/>
            <person name="Solomon K.V."/>
            <person name="De Groot R."/>
            <person name="Kuo A."/>
            <person name="Mondo S.J."/>
            <person name="Salamov A.A."/>
            <person name="Labutti K."/>
            <person name="Zhao Z."/>
            <person name="Chiniquy J."/>
            <person name="Barry K."/>
            <person name="Brewer H.M."/>
            <person name="Purvine S.O."/>
            <person name="Wright A.T."/>
            <person name="Boxma B."/>
            <person name="Van Alen T."/>
            <person name="Hackstein J.H."/>
            <person name="Baker S.E."/>
            <person name="Grigoriev I.V."/>
            <person name="O'Malley M.A."/>
        </authorList>
    </citation>
    <scope>NUCLEOTIDE SEQUENCE [LARGE SCALE GENOMIC DNA]</scope>
    <source>
        <strain evidence="6 7">G1</strain>
    </source>
</reference>
<evidence type="ECO:0000256" key="4">
    <source>
        <dbReference type="RuleBase" id="RU003322"/>
    </source>
</evidence>
<keyword evidence="7" id="KW-1185">Reference proteome</keyword>
<feature type="coiled-coil region" evidence="5">
    <location>
        <begin position="466"/>
        <end position="502"/>
    </location>
</feature>
<dbReference type="STRING" id="1754190.A0A1Y2AIN9"/>
<keyword evidence="3 4" id="KW-0067">ATP-binding</keyword>
<dbReference type="EMBL" id="MCOG01000249">
    <property type="protein sequence ID" value="ORY22354.1"/>
    <property type="molecule type" value="Genomic_DNA"/>
</dbReference>
<dbReference type="PANTHER" id="PTHR19375">
    <property type="entry name" value="HEAT SHOCK PROTEIN 70KDA"/>
    <property type="match status" value="1"/>
</dbReference>
<organism evidence="6 7">
    <name type="scientific">Neocallimastix californiae</name>
    <dbReference type="NCBI Taxonomy" id="1754190"/>
    <lineage>
        <taxon>Eukaryota</taxon>
        <taxon>Fungi</taxon>
        <taxon>Fungi incertae sedis</taxon>
        <taxon>Chytridiomycota</taxon>
        <taxon>Chytridiomycota incertae sedis</taxon>
        <taxon>Neocallimastigomycetes</taxon>
        <taxon>Neocallimastigales</taxon>
        <taxon>Neocallimastigaceae</taxon>
        <taxon>Neocallimastix</taxon>
    </lineage>
</organism>
<keyword evidence="5" id="KW-0175">Coiled coil</keyword>
<dbReference type="PRINTS" id="PR00301">
    <property type="entry name" value="HEATSHOCK70"/>
</dbReference>
<name>A0A1Y2AIN9_9FUNG</name>
<comment type="similarity">
    <text evidence="1 4">Belongs to the heat shock protein 70 family.</text>
</comment>
<comment type="caution">
    <text evidence="6">The sequence shown here is derived from an EMBL/GenBank/DDBJ whole genome shotgun (WGS) entry which is preliminary data.</text>
</comment>
<evidence type="ECO:0000256" key="1">
    <source>
        <dbReference type="ARBA" id="ARBA00007381"/>
    </source>
</evidence>
<evidence type="ECO:0000256" key="3">
    <source>
        <dbReference type="ARBA" id="ARBA00022840"/>
    </source>
</evidence>
<gene>
    <name evidence="6" type="ORF">LY90DRAFT_631848</name>
</gene>
<evidence type="ECO:0000256" key="5">
    <source>
        <dbReference type="SAM" id="Coils"/>
    </source>
</evidence>
<dbReference type="OrthoDB" id="29851at2759"/>
<dbReference type="FunFam" id="3.90.640.10:FF:000010">
    <property type="entry name" value="heat shock 70 kDa protein 14"/>
    <property type="match status" value="1"/>
</dbReference>
<dbReference type="SUPFAM" id="SSF53067">
    <property type="entry name" value="Actin-like ATPase domain"/>
    <property type="match status" value="2"/>
</dbReference>
<dbReference type="Gene3D" id="3.30.420.40">
    <property type="match status" value="2"/>
</dbReference>
<proteinExistence type="inferred from homology"/>
<dbReference type="Gene3D" id="3.30.30.30">
    <property type="match status" value="1"/>
</dbReference>
<dbReference type="PROSITE" id="PS01036">
    <property type="entry name" value="HSP70_3"/>
    <property type="match status" value="1"/>
</dbReference>
<dbReference type="FunFam" id="3.30.30.30:FF:000001">
    <property type="entry name" value="heat shock 70 kDa protein-like"/>
    <property type="match status" value="1"/>
</dbReference>